<organism evidence="3 4">
    <name type="scientific">Physcomitrium patens</name>
    <name type="common">Spreading-leaved earth moss</name>
    <name type="synonym">Physcomitrella patens</name>
    <dbReference type="NCBI Taxonomy" id="3218"/>
    <lineage>
        <taxon>Eukaryota</taxon>
        <taxon>Viridiplantae</taxon>
        <taxon>Streptophyta</taxon>
        <taxon>Embryophyta</taxon>
        <taxon>Bryophyta</taxon>
        <taxon>Bryophytina</taxon>
        <taxon>Bryopsida</taxon>
        <taxon>Funariidae</taxon>
        <taxon>Funariales</taxon>
        <taxon>Funariaceae</taxon>
        <taxon>Physcomitrium</taxon>
    </lineage>
</organism>
<accession>A0A7I3ZJB0</accession>
<keyword evidence="2" id="KW-0812">Transmembrane</keyword>
<sequence>MHANQSWSGSNSNNNNDNNSNSNSSNNKTLPLASAWLPSLLASTATPSSSALFFFVFSFIHSFLSSTSHFYRTSIAPLPSLSRRLPYHVVSFFPAPTVFPVRVCTSPHGAHVEVVAWLCSRFWMAFFARCRCGRC</sequence>
<reference evidence="3 4" key="1">
    <citation type="journal article" date="2008" name="Science">
        <title>The Physcomitrella genome reveals evolutionary insights into the conquest of land by plants.</title>
        <authorList>
            <person name="Rensing S."/>
            <person name="Lang D."/>
            <person name="Zimmer A."/>
            <person name="Terry A."/>
            <person name="Salamov A."/>
            <person name="Shapiro H."/>
            <person name="Nishiyama T."/>
            <person name="Perroud P.-F."/>
            <person name="Lindquist E."/>
            <person name="Kamisugi Y."/>
            <person name="Tanahashi T."/>
            <person name="Sakakibara K."/>
            <person name="Fujita T."/>
            <person name="Oishi K."/>
            <person name="Shin-I T."/>
            <person name="Kuroki Y."/>
            <person name="Toyoda A."/>
            <person name="Suzuki Y."/>
            <person name="Hashimoto A."/>
            <person name="Yamaguchi K."/>
            <person name="Sugano A."/>
            <person name="Kohara Y."/>
            <person name="Fujiyama A."/>
            <person name="Anterola A."/>
            <person name="Aoki S."/>
            <person name="Ashton N."/>
            <person name="Barbazuk W.B."/>
            <person name="Barker E."/>
            <person name="Bennetzen J."/>
            <person name="Bezanilla M."/>
            <person name="Blankenship R."/>
            <person name="Cho S.H."/>
            <person name="Dutcher S."/>
            <person name="Estelle M."/>
            <person name="Fawcett J.A."/>
            <person name="Gundlach H."/>
            <person name="Hanada K."/>
            <person name="Heyl A."/>
            <person name="Hicks K.A."/>
            <person name="Hugh J."/>
            <person name="Lohr M."/>
            <person name="Mayer K."/>
            <person name="Melkozernov A."/>
            <person name="Murata T."/>
            <person name="Nelson D."/>
            <person name="Pils B."/>
            <person name="Prigge M."/>
            <person name="Reiss B."/>
            <person name="Renner T."/>
            <person name="Rombauts S."/>
            <person name="Rushton P."/>
            <person name="Sanderfoot A."/>
            <person name="Schween G."/>
            <person name="Shiu S.-H."/>
            <person name="Stueber K."/>
            <person name="Theodoulou F.L."/>
            <person name="Tu H."/>
            <person name="Van de Peer Y."/>
            <person name="Verrier P.J."/>
            <person name="Waters E."/>
            <person name="Wood A."/>
            <person name="Yang L."/>
            <person name="Cove D."/>
            <person name="Cuming A."/>
            <person name="Hasebe M."/>
            <person name="Lucas S."/>
            <person name="Mishler D.B."/>
            <person name="Reski R."/>
            <person name="Grigoriev I."/>
            <person name="Quatrano R.S."/>
            <person name="Boore J.L."/>
        </authorList>
    </citation>
    <scope>NUCLEOTIDE SEQUENCE [LARGE SCALE GENOMIC DNA]</scope>
    <source>
        <strain evidence="3 4">cv. Gransden 2004</strain>
    </source>
</reference>
<name>A0A7I3ZJB0_PHYPA</name>
<feature type="transmembrane region" description="Helical" evidence="2">
    <location>
        <begin position="40"/>
        <end position="64"/>
    </location>
</feature>
<evidence type="ECO:0000313" key="3">
    <source>
        <dbReference type="EnsemblPlants" id="PAC:32956469.CDS.1"/>
    </source>
</evidence>
<evidence type="ECO:0000256" key="2">
    <source>
        <dbReference type="SAM" id="Phobius"/>
    </source>
</evidence>
<reference evidence="3" key="3">
    <citation type="submission" date="2020-12" db="UniProtKB">
        <authorList>
            <consortium name="EnsemblPlants"/>
        </authorList>
    </citation>
    <scope>IDENTIFICATION</scope>
</reference>
<protein>
    <submittedName>
        <fullName evidence="3">Uncharacterized protein</fullName>
    </submittedName>
</protein>
<feature type="region of interest" description="Disordered" evidence="1">
    <location>
        <begin position="1"/>
        <end position="25"/>
    </location>
</feature>
<evidence type="ECO:0000256" key="1">
    <source>
        <dbReference type="SAM" id="MobiDB-lite"/>
    </source>
</evidence>
<dbReference type="Gramene" id="Pp3c11_900V3.1">
    <property type="protein sequence ID" value="PAC:32956469.CDS.1"/>
    <property type="gene ID" value="Pp3c11_900"/>
</dbReference>
<dbReference type="EMBL" id="ABEU02000011">
    <property type="status" value="NOT_ANNOTATED_CDS"/>
    <property type="molecule type" value="Genomic_DNA"/>
</dbReference>
<dbReference type="Gramene" id="Pp3c11_900V3.2">
    <property type="protein sequence ID" value="PAC:32956470.CDS.1"/>
    <property type="gene ID" value="Pp3c11_900"/>
</dbReference>
<reference evidence="3 4" key="2">
    <citation type="journal article" date="2018" name="Plant J.">
        <title>The Physcomitrella patens chromosome-scale assembly reveals moss genome structure and evolution.</title>
        <authorList>
            <person name="Lang D."/>
            <person name="Ullrich K.K."/>
            <person name="Murat F."/>
            <person name="Fuchs J."/>
            <person name="Jenkins J."/>
            <person name="Haas F.B."/>
            <person name="Piednoel M."/>
            <person name="Gundlach H."/>
            <person name="Van Bel M."/>
            <person name="Meyberg R."/>
            <person name="Vives C."/>
            <person name="Morata J."/>
            <person name="Symeonidi A."/>
            <person name="Hiss M."/>
            <person name="Muchero W."/>
            <person name="Kamisugi Y."/>
            <person name="Saleh O."/>
            <person name="Blanc G."/>
            <person name="Decker E.L."/>
            <person name="van Gessel N."/>
            <person name="Grimwood J."/>
            <person name="Hayes R.D."/>
            <person name="Graham S.W."/>
            <person name="Gunter L.E."/>
            <person name="McDaniel S.F."/>
            <person name="Hoernstein S.N.W."/>
            <person name="Larsson A."/>
            <person name="Li F.W."/>
            <person name="Perroud P.F."/>
            <person name="Phillips J."/>
            <person name="Ranjan P."/>
            <person name="Rokshar D.S."/>
            <person name="Rothfels C.J."/>
            <person name="Schneider L."/>
            <person name="Shu S."/>
            <person name="Stevenson D.W."/>
            <person name="Thummler F."/>
            <person name="Tillich M."/>
            <person name="Villarreal Aguilar J.C."/>
            <person name="Widiez T."/>
            <person name="Wong G.K."/>
            <person name="Wymore A."/>
            <person name="Zhang Y."/>
            <person name="Zimmer A.D."/>
            <person name="Quatrano R.S."/>
            <person name="Mayer K.F.X."/>
            <person name="Goodstein D."/>
            <person name="Casacuberta J.M."/>
            <person name="Vandepoele K."/>
            <person name="Reski R."/>
            <person name="Cuming A.C."/>
            <person name="Tuskan G.A."/>
            <person name="Maumus F."/>
            <person name="Salse J."/>
            <person name="Schmutz J."/>
            <person name="Rensing S.A."/>
        </authorList>
    </citation>
    <scope>NUCLEOTIDE SEQUENCE [LARGE SCALE GENOMIC DNA]</scope>
    <source>
        <strain evidence="3 4">cv. Gransden 2004</strain>
    </source>
</reference>
<dbReference type="EnsemblPlants" id="Pp3c11_900V3.1">
    <property type="protein sequence ID" value="PAC:32956469.CDS.1"/>
    <property type="gene ID" value="Pp3c11_900"/>
</dbReference>
<dbReference type="Proteomes" id="UP000006727">
    <property type="component" value="Chromosome 11"/>
</dbReference>
<keyword evidence="2" id="KW-0472">Membrane</keyword>
<dbReference type="EnsemblPlants" id="Pp3c11_900V3.2">
    <property type="protein sequence ID" value="PAC:32956470.CDS.1"/>
    <property type="gene ID" value="Pp3c11_900"/>
</dbReference>
<proteinExistence type="predicted"/>
<evidence type="ECO:0000313" key="4">
    <source>
        <dbReference type="Proteomes" id="UP000006727"/>
    </source>
</evidence>
<keyword evidence="4" id="KW-1185">Reference proteome</keyword>
<keyword evidence="2" id="KW-1133">Transmembrane helix</keyword>
<dbReference type="AlphaFoldDB" id="A0A7I3ZJB0"/>
<dbReference type="InParanoid" id="A0A7I3ZJB0"/>